<dbReference type="HOGENOM" id="CLU_079880_0_0_11"/>
<dbReference type="EMBL" id="AWSD01000042">
    <property type="protein sequence ID" value="ERH21890.1"/>
    <property type="molecule type" value="Genomic_DNA"/>
</dbReference>
<gene>
    <name evidence="1" type="ORF">HMPREF1549_00381</name>
</gene>
<dbReference type="InterPro" id="IPR016024">
    <property type="entry name" value="ARM-type_fold"/>
</dbReference>
<proteinExistence type="predicted"/>
<organism evidence="1 2">
    <name type="scientific">Actinomyces johnsonii F0510</name>
    <dbReference type="NCBI Taxonomy" id="1227262"/>
    <lineage>
        <taxon>Bacteria</taxon>
        <taxon>Bacillati</taxon>
        <taxon>Actinomycetota</taxon>
        <taxon>Actinomycetes</taxon>
        <taxon>Actinomycetales</taxon>
        <taxon>Actinomycetaceae</taxon>
        <taxon>Actinomyces</taxon>
    </lineage>
</organism>
<dbReference type="CDD" id="cd06561">
    <property type="entry name" value="AlkD_like"/>
    <property type="match status" value="1"/>
</dbReference>
<protein>
    <submittedName>
        <fullName evidence="1">DNA alkylation repair enzyme</fullName>
    </submittedName>
</protein>
<comment type="caution">
    <text evidence="1">The sequence shown here is derived from an EMBL/GenBank/DDBJ whole genome shotgun (WGS) entry which is preliminary data.</text>
</comment>
<reference evidence="1 2" key="1">
    <citation type="submission" date="2013-06" db="EMBL/GenBank/DDBJ databases">
        <authorList>
            <person name="Weinstock G."/>
            <person name="Sodergren E."/>
            <person name="Lobos E.A."/>
            <person name="Fulton L."/>
            <person name="Fulton R."/>
            <person name="Courtney L."/>
            <person name="Fronick C."/>
            <person name="O'Laughlin M."/>
            <person name="Godfrey J."/>
            <person name="Wilson R.M."/>
            <person name="Miner T."/>
            <person name="Farmer C."/>
            <person name="Delehaunty K."/>
            <person name="Cordes M."/>
            <person name="Minx P."/>
            <person name="Tomlinson C."/>
            <person name="Chen J."/>
            <person name="Wollam A."/>
            <person name="Pepin K.H."/>
            <person name="Bhonagiri V."/>
            <person name="Zhang X."/>
            <person name="Warren W."/>
            <person name="Mitreva M."/>
            <person name="Mardis E.R."/>
            <person name="Wilson R.K."/>
        </authorList>
    </citation>
    <scope>NUCLEOTIDE SEQUENCE [LARGE SCALE GENOMIC DNA]</scope>
    <source>
        <strain evidence="1 2">F0510</strain>
    </source>
</reference>
<evidence type="ECO:0000313" key="1">
    <source>
        <dbReference type="EMBL" id="ERH21890.1"/>
    </source>
</evidence>
<dbReference type="AlphaFoldDB" id="U1Q1P3"/>
<dbReference type="Pfam" id="PF08713">
    <property type="entry name" value="DNA_alkylation"/>
    <property type="match status" value="1"/>
</dbReference>
<dbReference type="Proteomes" id="UP000016498">
    <property type="component" value="Unassembled WGS sequence"/>
</dbReference>
<accession>U1Q1P3</accession>
<name>U1Q1P3_9ACTO</name>
<dbReference type="PANTHER" id="PTHR34070">
    <property type="entry name" value="ARMADILLO-TYPE FOLD"/>
    <property type="match status" value="1"/>
</dbReference>
<dbReference type="PATRIC" id="fig|1227262.3.peg.297"/>
<dbReference type="SUPFAM" id="SSF48371">
    <property type="entry name" value="ARM repeat"/>
    <property type="match status" value="1"/>
</dbReference>
<dbReference type="InterPro" id="IPR014825">
    <property type="entry name" value="DNA_alkylation"/>
</dbReference>
<evidence type="ECO:0000313" key="2">
    <source>
        <dbReference type="Proteomes" id="UP000016498"/>
    </source>
</evidence>
<dbReference type="RefSeq" id="WP_021605147.1">
    <property type="nucleotide sequence ID" value="NZ_KE951558.1"/>
</dbReference>
<sequence length="297" mass="32905">MGVAAARHPFGANRSQDCGVLMMVPEAPTRSQAVLTSADAVHAALVELSDESKAAQVARYLRAVPGGYGEGDRFRGVPVPQVRDIAKRAVLDDDELERLVASLWHEERMAALCVAVAQAKQVSRLLGSRRAQRAPDSQAVQEALARREELGRRYLDWVGRNLVNNWDLVDTSAEHLVGAWLLVPLAGAQGLPSRISDLITSSNVWERRVAVMSTFATTRAGTDWPTYAVARRLLDDPHDLIHKAVGWMLREAGKRVDEASLVAFLDQYAAHMPRTMLRYAIERLTPEARTHYRSLRA</sequence>
<dbReference type="PANTHER" id="PTHR34070:SF1">
    <property type="entry name" value="DNA ALKYLATION REPAIR PROTEIN"/>
    <property type="match status" value="1"/>
</dbReference>
<dbReference type="Gene3D" id="1.25.10.90">
    <property type="match status" value="1"/>
</dbReference>